<keyword evidence="4" id="KW-0456">Lyase</keyword>
<dbReference type="InterPro" id="IPR006045">
    <property type="entry name" value="Cupin_1"/>
</dbReference>
<gene>
    <name evidence="4" type="ORF">J2S03_002134</name>
</gene>
<dbReference type="PANTHER" id="PTHR35848">
    <property type="entry name" value="OXALATE-BINDING PROTEIN"/>
    <property type="match status" value="1"/>
</dbReference>
<evidence type="ECO:0000313" key="5">
    <source>
        <dbReference type="Proteomes" id="UP001232973"/>
    </source>
</evidence>
<dbReference type="EC" id="4.1.1.2" evidence="4"/>
<organism evidence="4 5">
    <name type="scientific">Alicyclobacillus cycloheptanicus</name>
    <dbReference type="NCBI Taxonomy" id="1457"/>
    <lineage>
        <taxon>Bacteria</taxon>
        <taxon>Bacillati</taxon>
        <taxon>Bacillota</taxon>
        <taxon>Bacilli</taxon>
        <taxon>Bacillales</taxon>
        <taxon>Alicyclobacillaceae</taxon>
        <taxon>Alicyclobacillus</taxon>
    </lineage>
</organism>
<keyword evidence="5" id="KW-1185">Reference proteome</keyword>
<feature type="domain" description="Cupin type-1" evidence="3">
    <location>
        <begin position="61"/>
        <end position="203"/>
    </location>
</feature>
<dbReference type="Gene3D" id="2.60.120.10">
    <property type="entry name" value="Jelly Rolls"/>
    <property type="match status" value="2"/>
</dbReference>
<dbReference type="CDD" id="cd20304">
    <property type="entry name" value="cupin_OxDC_N"/>
    <property type="match status" value="1"/>
</dbReference>
<evidence type="ECO:0000256" key="1">
    <source>
        <dbReference type="ARBA" id="ARBA00022723"/>
    </source>
</evidence>
<feature type="region of interest" description="Disordered" evidence="2">
    <location>
        <begin position="17"/>
        <end position="36"/>
    </location>
</feature>
<dbReference type="InterPro" id="IPR051610">
    <property type="entry name" value="GPI/OXD"/>
</dbReference>
<dbReference type="PANTHER" id="PTHR35848:SF9">
    <property type="entry name" value="SLL1358 PROTEIN"/>
    <property type="match status" value="1"/>
</dbReference>
<dbReference type="SUPFAM" id="SSF51182">
    <property type="entry name" value="RmlC-like cupins"/>
    <property type="match status" value="1"/>
</dbReference>
<dbReference type="RefSeq" id="WP_307016330.1">
    <property type="nucleotide sequence ID" value="NZ_JAUANV010000017.1"/>
</dbReference>
<dbReference type="Pfam" id="PF00190">
    <property type="entry name" value="Cupin_1"/>
    <property type="match status" value="2"/>
</dbReference>
<feature type="domain" description="Cupin type-1" evidence="3">
    <location>
        <begin position="237"/>
        <end position="377"/>
    </location>
</feature>
<keyword evidence="1" id="KW-0479">Metal-binding</keyword>
<comment type="caution">
    <text evidence="4">The sequence shown here is derived from an EMBL/GenBank/DDBJ whole genome shotgun (WGS) entry which is preliminary data.</text>
</comment>
<evidence type="ECO:0000259" key="3">
    <source>
        <dbReference type="SMART" id="SM00835"/>
    </source>
</evidence>
<proteinExistence type="predicted"/>
<name>A0ABT9XIY8_9BACL</name>
<dbReference type="CDD" id="cd20305">
    <property type="entry name" value="cupin_OxDC_C"/>
    <property type="match status" value="1"/>
</dbReference>
<sequence length="392" mass="42852">MPRVKLAGTWVEVPYIPEPIREEDGKGGTDPGPGDVLRDLENPDMFVPPVTDAGSTPNLKFSFSDAHMKMMDGGWTRQVTQQELPIATTLAGVDMRLNPGAVRELHWHTANEWGFVITGTARITAVESGGKNFVNDVGPGDIWFFPAGMPHSIQGLQHGVEFLLVFDQGDFSENDTFSVTDWFAHTPKSVLAANFGVPESTFANIASGEKYAFKSTVPGPLSTDVIPSPAGSVNFSHRMLAQKPVRASGGTVRITDASNFPVTTISAALVEVEPGGMRELHWHPNADEWQYYLQGTARMTAFAAQATANTFNYRAGDVGYVPVTWGHYIQNTGDDTLIFLEIFKSPNYQDISLNQWLALTPPELVEANLNVGSDFIAALSKTEHPVVNFNRR</sequence>
<dbReference type="GO" id="GO:0046564">
    <property type="term" value="F:oxalate decarboxylase activity"/>
    <property type="evidence" value="ECO:0007669"/>
    <property type="project" value="UniProtKB-EC"/>
</dbReference>
<dbReference type="Proteomes" id="UP001232973">
    <property type="component" value="Unassembled WGS sequence"/>
</dbReference>
<dbReference type="InterPro" id="IPR011051">
    <property type="entry name" value="RmlC_Cupin_sf"/>
</dbReference>
<dbReference type="NCBIfam" id="TIGR03404">
    <property type="entry name" value="bicupin_oxalic"/>
    <property type="match status" value="1"/>
</dbReference>
<accession>A0ABT9XIY8</accession>
<dbReference type="InterPro" id="IPR017774">
    <property type="entry name" value="Bicupin_oxalate_deCO2ase/Oxase"/>
</dbReference>
<dbReference type="SMART" id="SM00835">
    <property type="entry name" value="Cupin_1"/>
    <property type="match status" value="2"/>
</dbReference>
<reference evidence="4 5" key="1">
    <citation type="submission" date="2023-07" db="EMBL/GenBank/DDBJ databases">
        <title>Genomic Encyclopedia of Type Strains, Phase IV (KMG-IV): sequencing the most valuable type-strain genomes for metagenomic binning, comparative biology and taxonomic classification.</title>
        <authorList>
            <person name="Goeker M."/>
        </authorList>
    </citation>
    <scope>NUCLEOTIDE SEQUENCE [LARGE SCALE GENOMIC DNA]</scope>
    <source>
        <strain evidence="4 5">DSM 4006</strain>
    </source>
</reference>
<evidence type="ECO:0000256" key="2">
    <source>
        <dbReference type="SAM" id="MobiDB-lite"/>
    </source>
</evidence>
<evidence type="ECO:0000313" key="4">
    <source>
        <dbReference type="EMBL" id="MDQ0190270.1"/>
    </source>
</evidence>
<dbReference type="EMBL" id="JAUSTP010000016">
    <property type="protein sequence ID" value="MDQ0190270.1"/>
    <property type="molecule type" value="Genomic_DNA"/>
</dbReference>
<dbReference type="InterPro" id="IPR014710">
    <property type="entry name" value="RmlC-like_jellyroll"/>
</dbReference>
<protein>
    <submittedName>
        <fullName evidence="4">Oxalate decarboxylase</fullName>
        <ecNumber evidence="4">4.1.1.2</ecNumber>
    </submittedName>
</protein>